<evidence type="ECO:0000313" key="1">
    <source>
        <dbReference type="EMBL" id="KAG5578000.1"/>
    </source>
</evidence>
<sequence length="146" mass="16964">MNLQVHPERMSQEDSHGFDLLISQSEILEESFQGHKEWLNLRMKVTLEAAKGLTYLHSEEAKIIYQDFKSSNILLAANYNAKLSQSRVKWVPSVVLLPSIWPLIHCPRKNEEQGEAILAKGYQQDKLCREFNGKTFEWMKVPLHQL</sequence>
<dbReference type="AlphaFoldDB" id="A0A9J5WSN4"/>
<comment type="caution">
    <text evidence="1">The sequence shown here is derived from an EMBL/GenBank/DDBJ whole genome shotgun (WGS) entry which is preliminary data.</text>
</comment>
<proteinExistence type="predicted"/>
<dbReference type="InterPro" id="IPR008271">
    <property type="entry name" value="Ser/Thr_kinase_AS"/>
</dbReference>
<dbReference type="EMBL" id="JACXVP010000011">
    <property type="protein sequence ID" value="KAG5578000.1"/>
    <property type="molecule type" value="Genomic_DNA"/>
</dbReference>
<keyword evidence="2" id="KW-1185">Reference proteome</keyword>
<dbReference type="Gene3D" id="1.10.510.10">
    <property type="entry name" value="Transferase(Phosphotransferase) domain 1"/>
    <property type="match status" value="1"/>
</dbReference>
<protein>
    <recommendedName>
        <fullName evidence="3">Protein kinase domain-containing protein</fullName>
    </recommendedName>
</protein>
<dbReference type="PANTHER" id="PTHR45621">
    <property type="entry name" value="OS01G0588500 PROTEIN-RELATED"/>
    <property type="match status" value="1"/>
</dbReference>
<dbReference type="OrthoDB" id="1741172at2759"/>
<dbReference type="PROSITE" id="PS00108">
    <property type="entry name" value="PROTEIN_KINASE_ST"/>
    <property type="match status" value="1"/>
</dbReference>
<dbReference type="InterPro" id="IPR011009">
    <property type="entry name" value="Kinase-like_dom_sf"/>
</dbReference>
<organism evidence="1 2">
    <name type="scientific">Solanum commersonii</name>
    <name type="common">Commerson's wild potato</name>
    <name type="synonym">Commerson's nightshade</name>
    <dbReference type="NCBI Taxonomy" id="4109"/>
    <lineage>
        <taxon>Eukaryota</taxon>
        <taxon>Viridiplantae</taxon>
        <taxon>Streptophyta</taxon>
        <taxon>Embryophyta</taxon>
        <taxon>Tracheophyta</taxon>
        <taxon>Spermatophyta</taxon>
        <taxon>Magnoliopsida</taxon>
        <taxon>eudicotyledons</taxon>
        <taxon>Gunneridae</taxon>
        <taxon>Pentapetalae</taxon>
        <taxon>asterids</taxon>
        <taxon>lamiids</taxon>
        <taxon>Solanales</taxon>
        <taxon>Solanaceae</taxon>
        <taxon>Solanoideae</taxon>
        <taxon>Solaneae</taxon>
        <taxon>Solanum</taxon>
    </lineage>
</organism>
<dbReference type="GO" id="GO:0004672">
    <property type="term" value="F:protein kinase activity"/>
    <property type="evidence" value="ECO:0007669"/>
    <property type="project" value="InterPro"/>
</dbReference>
<dbReference type="SUPFAM" id="SSF56112">
    <property type="entry name" value="Protein kinase-like (PK-like)"/>
    <property type="match status" value="1"/>
</dbReference>
<gene>
    <name evidence="1" type="ORF">H5410_058134</name>
</gene>
<reference evidence="1 2" key="1">
    <citation type="submission" date="2020-09" db="EMBL/GenBank/DDBJ databases">
        <title>De no assembly of potato wild relative species, Solanum commersonii.</title>
        <authorList>
            <person name="Cho K."/>
        </authorList>
    </citation>
    <scope>NUCLEOTIDE SEQUENCE [LARGE SCALE GENOMIC DNA]</scope>
    <source>
        <strain evidence="1">LZ3.2</strain>
        <tissue evidence="1">Leaf</tissue>
    </source>
</reference>
<dbReference type="Proteomes" id="UP000824120">
    <property type="component" value="Chromosome 11"/>
</dbReference>
<evidence type="ECO:0008006" key="3">
    <source>
        <dbReference type="Google" id="ProtNLM"/>
    </source>
</evidence>
<evidence type="ECO:0000313" key="2">
    <source>
        <dbReference type="Proteomes" id="UP000824120"/>
    </source>
</evidence>
<accession>A0A9J5WSN4</accession>
<name>A0A9J5WSN4_SOLCO</name>
<dbReference type="InterPro" id="IPR050823">
    <property type="entry name" value="Plant_Ser_Thr_Prot_Kinase"/>
</dbReference>